<keyword evidence="2" id="KW-1185">Reference proteome</keyword>
<evidence type="ECO:0008006" key="3">
    <source>
        <dbReference type="Google" id="ProtNLM"/>
    </source>
</evidence>
<gene>
    <name evidence="1" type="ORF">B7R54_16700</name>
</gene>
<dbReference type="InterPro" id="IPR036412">
    <property type="entry name" value="HAD-like_sf"/>
</dbReference>
<organism evidence="1 2">
    <name type="scientific">Subtercola boreus</name>
    <dbReference type="NCBI Taxonomy" id="120213"/>
    <lineage>
        <taxon>Bacteria</taxon>
        <taxon>Bacillati</taxon>
        <taxon>Actinomycetota</taxon>
        <taxon>Actinomycetes</taxon>
        <taxon>Micrococcales</taxon>
        <taxon>Microbacteriaceae</taxon>
        <taxon>Subtercola</taxon>
    </lineage>
</organism>
<sequence>MTNTPALGLLLDIDGPIASPVSRSIAIPSILADLVTLAAAGVPIAFITGRSADFVLDEVVAPLRAAGLDDALAGGGRMFVVCEKGAVWFAMAPTGPQPVEIDATVALPGEFRSHIRSLVEARFSDSMFFDEGKRAMVSVEQRTELSAEEYRPLQLEYNEVAYAALVERGLGARYGDREAPNAAGDIPFRLDPTIISTDVESVTLDKDRGAERAVGFFEEQGDLPLVWRTVGDSRSDYKMADYLHGAGYEVAHVDVRPADGILQKPYQVIVEGDLIHDEAGAAFLSYWVQKLGL</sequence>
<dbReference type="RefSeq" id="WP_116416034.1">
    <property type="nucleotide sequence ID" value="NZ_NBWZ01000001.1"/>
</dbReference>
<accession>A0A3E0VLR4</accession>
<reference evidence="1 2" key="1">
    <citation type="submission" date="2017-04" db="EMBL/GenBank/DDBJ databases">
        <title>Comparative genome analysis of Subtercola boreus.</title>
        <authorList>
            <person name="Cho Y.-J."/>
            <person name="Cho A."/>
            <person name="Kim O.-S."/>
            <person name="Lee J.-I."/>
        </authorList>
    </citation>
    <scope>NUCLEOTIDE SEQUENCE [LARGE SCALE GENOMIC DNA]</scope>
    <source>
        <strain evidence="1 2">K300</strain>
    </source>
</reference>
<dbReference type="EMBL" id="NBWZ01000001">
    <property type="protein sequence ID" value="RFA10661.1"/>
    <property type="molecule type" value="Genomic_DNA"/>
</dbReference>
<dbReference type="AlphaFoldDB" id="A0A3E0VLR4"/>
<dbReference type="Proteomes" id="UP000256486">
    <property type="component" value="Unassembled WGS sequence"/>
</dbReference>
<protein>
    <recommendedName>
        <fullName evidence="3">Haloacid dehalogenase</fullName>
    </recommendedName>
</protein>
<evidence type="ECO:0000313" key="1">
    <source>
        <dbReference type="EMBL" id="RFA10661.1"/>
    </source>
</evidence>
<evidence type="ECO:0000313" key="2">
    <source>
        <dbReference type="Proteomes" id="UP000256486"/>
    </source>
</evidence>
<proteinExistence type="predicted"/>
<dbReference type="SUPFAM" id="SSF56784">
    <property type="entry name" value="HAD-like"/>
    <property type="match status" value="1"/>
</dbReference>
<comment type="caution">
    <text evidence="1">The sequence shown here is derived from an EMBL/GenBank/DDBJ whole genome shotgun (WGS) entry which is preliminary data.</text>
</comment>
<name>A0A3E0VLR4_9MICO</name>
<dbReference type="OrthoDB" id="4925391at2"/>